<dbReference type="EMBL" id="BKCP01001891">
    <property type="protein sequence ID" value="GER27434.1"/>
    <property type="molecule type" value="Genomic_DNA"/>
</dbReference>
<feature type="region of interest" description="Disordered" evidence="1">
    <location>
        <begin position="157"/>
        <end position="191"/>
    </location>
</feature>
<proteinExistence type="predicted"/>
<reference evidence="3" key="1">
    <citation type="journal article" date="2019" name="Curr. Biol.">
        <title>Genome Sequence of Striga asiatica Provides Insight into the Evolution of Plant Parasitism.</title>
        <authorList>
            <person name="Yoshida S."/>
            <person name="Kim S."/>
            <person name="Wafula E.K."/>
            <person name="Tanskanen J."/>
            <person name="Kim Y.M."/>
            <person name="Honaas L."/>
            <person name="Yang Z."/>
            <person name="Spallek T."/>
            <person name="Conn C.E."/>
            <person name="Ichihashi Y."/>
            <person name="Cheong K."/>
            <person name="Cui S."/>
            <person name="Der J.P."/>
            <person name="Gundlach H."/>
            <person name="Jiao Y."/>
            <person name="Hori C."/>
            <person name="Ishida J.K."/>
            <person name="Kasahara H."/>
            <person name="Kiba T."/>
            <person name="Kim M.S."/>
            <person name="Koo N."/>
            <person name="Laohavisit A."/>
            <person name="Lee Y.H."/>
            <person name="Lumba S."/>
            <person name="McCourt P."/>
            <person name="Mortimer J.C."/>
            <person name="Mutuku J.M."/>
            <person name="Nomura T."/>
            <person name="Sasaki-Sekimoto Y."/>
            <person name="Seto Y."/>
            <person name="Wang Y."/>
            <person name="Wakatake T."/>
            <person name="Sakakibara H."/>
            <person name="Demura T."/>
            <person name="Yamaguchi S."/>
            <person name="Yoneyama K."/>
            <person name="Manabe R.I."/>
            <person name="Nelson D.C."/>
            <person name="Schulman A.H."/>
            <person name="Timko M.P."/>
            <person name="dePamphilis C.W."/>
            <person name="Choi D."/>
            <person name="Shirasu K."/>
        </authorList>
    </citation>
    <scope>NUCLEOTIDE SEQUENCE [LARGE SCALE GENOMIC DNA]</scope>
    <source>
        <strain evidence="3">cv. UVA1</strain>
    </source>
</reference>
<feature type="compositionally biased region" description="Polar residues" evidence="1">
    <location>
        <begin position="32"/>
        <end position="44"/>
    </location>
</feature>
<evidence type="ECO:0000256" key="1">
    <source>
        <dbReference type="SAM" id="MobiDB-lite"/>
    </source>
</evidence>
<protein>
    <submittedName>
        <fullName evidence="2">SUMO-activating enzyme 2</fullName>
    </submittedName>
</protein>
<feature type="region of interest" description="Disordered" evidence="1">
    <location>
        <begin position="27"/>
        <end position="63"/>
    </location>
</feature>
<feature type="compositionally biased region" description="Polar residues" evidence="1">
    <location>
        <begin position="157"/>
        <end position="175"/>
    </location>
</feature>
<organism evidence="2 3">
    <name type="scientific">Striga asiatica</name>
    <name type="common">Asiatic witchweed</name>
    <name type="synonym">Buchnera asiatica</name>
    <dbReference type="NCBI Taxonomy" id="4170"/>
    <lineage>
        <taxon>Eukaryota</taxon>
        <taxon>Viridiplantae</taxon>
        <taxon>Streptophyta</taxon>
        <taxon>Embryophyta</taxon>
        <taxon>Tracheophyta</taxon>
        <taxon>Spermatophyta</taxon>
        <taxon>Magnoliopsida</taxon>
        <taxon>eudicotyledons</taxon>
        <taxon>Gunneridae</taxon>
        <taxon>Pentapetalae</taxon>
        <taxon>asterids</taxon>
        <taxon>lamiids</taxon>
        <taxon>Lamiales</taxon>
        <taxon>Orobanchaceae</taxon>
        <taxon>Buchnereae</taxon>
        <taxon>Striga</taxon>
    </lineage>
</organism>
<accession>A0A5A7P4G2</accession>
<sequence>MLTGTIFIEPFNIYNFLATSPITDAPAGAPATSDNSPESSQRCSPRQGPAGLLPARSPGPKSRVPAEAYLQSKRAVRVHYERAQLHMPKIARAAHRKSRKNTRAVSARVARVQACASHSSARTAQLVARSSPRALPNCLAAHKLVSSTQFLAAHGPSSQHSLTVTPASPACSSQPRTPPDRSRWGRQGPNLFSPVQKPWFESKMVPERSEQFDLPTEDCSIVVVPLIISNFTSLPFASISILWILSCSGITIDSIVSIDWASGIVRIHFPLSTGIVLIEEEDSTKCRLRLGSHRGVVDVVPEEVTWGWKQCDDLRNGVSTSSACR</sequence>
<comment type="caution">
    <text evidence="2">The sequence shown here is derived from an EMBL/GenBank/DDBJ whole genome shotgun (WGS) entry which is preliminary data.</text>
</comment>
<name>A0A5A7P4G2_STRAF</name>
<gene>
    <name evidence="2" type="ORF">STAS_03145</name>
</gene>
<evidence type="ECO:0000313" key="2">
    <source>
        <dbReference type="EMBL" id="GER27434.1"/>
    </source>
</evidence>
<dbReference type="Proteomes" id="UP000325081">
    <property type="component" value="Unassembled WGS sequence"/>
</dbReference>
<dbReference type="AlphaFoldDB" id="A0A5A7P4G2"/>
<evidence type="ECO:0000313" key="3">
    <source>
        <dbReference type="Proteomes" id="UP000325081"/>
    </source>
</evidence>
<keyword evidence="3" id="KW-1185">Reference proteome</keyword>